<evidence type="ECO:0000256" key="2">
    <source>
        <dbReference type="ARBA" id="ARBA00012261"/>
    </source>
</evidence>
<dbReference type="Gene3D" id="3.40.50.12230">
    <property type="match status" value="1"/>
</dbReference>
<keyword evidence="4 5" id="KW-0648">Protein biosynthesis</keyword>
<feature type="domain" description="Formyl transferase C-terminal" evidence="7">
    <location>
        <begin position="204"/>
        <end position="300"/>
    </location>
</feature>
<dbReference type="SUPFAM" id="SSF50486">
    <property type="entry name" value="FMT C-terminal domain-like"/>
    <property type="match status" value="1"/>
</dbReference>
<feature type="domain" description="Formyl transferase N-terminal" evidence="6">
    <location>
        <begin position="1"/>
        <end position="180"/>
    </location>
</feature>
<dbReference type="InterPro" id="IPR002376">
    <property type="entry name" value="Formyl_transf_N"/>
</dbReference>
<keyword evidence="9" id="KW-1185">Reference proteome</keyword>
<dbReference type="PROSITE" id="PS00373">
    <property type="entry name" value="GART"/>
    <property type="match status" value="1"/>
</dbReference>
<dbReference type="InterPro" id="IPR036477">
    <property type="entry name" value="Formyl_transf_N_sf"/>
</dbReference>
<dbReference type="PANTHER" id="PTHR11138:SF5">
    <property type="entry name" value="METHIONYL-TRNA FORMYLTRANSFERASE, MITOCHONDRIAL"/>
    <property type="match status" value="1"/>
</dbReference>
<proteinExistence type="inferred from homology"/>
<evidence type="ECO:0000256" key="3">
    <source>
        <dbReference type="ARBA" id="ARBA00022679"/>
    </source>
</evidence>
<dbReference type="Proteomes" id="UP001162734">
    <property type="component" value="Chromosome"/>
</dbReference>
<dbReference type="InterPro" id="IPR041711">
    <property type="entry name" value="Met-tRNA-FMT_N"/>
</dbReference>
<comment type="similarity">
    <text evidence="1 5">Belongs to the Fmt family.</text>
</comment>
<evidence type="ECO:0000313" key="9">
    <source>
        <dbReference type="Proteomes" id="UP001162734"/>
    </source>
</evidence>
<dbReference type="InterPro" id="IPR011034">
    <property type="entry name" value="Formyl_transferase-like_C_sf"/>
</dbReference>
<dbReference type="InterPro" id="IPR044135">
    <property type="entry name" value="Met-tRNA-FMT_C"/>
</dbReference>
<reference evidence="9" key="1">
    <citation type="journal article" date="2022" name="Int. J. Syst. Evol. Microbiol.">
        <title>Anaeromyxobacter oryzae sp. nov., Anaeromyxobacter diazotrophicus sp. nov. and Anaeromyxobacter paludicola sp. nov., isolated from paddy soils.</title>
        <authorList>
            <person name="Itoh H."/>
            <person name="Xu Z."/>
            <person name="Mise K."/>
            <person name="Masuda Y."/>
            <person name="Ushijima N."/>
            <person name="Hayakawa C."/>
            <person name="Shiratori Y."/>
            <person name="Senoo K."/>
        </authorList>
    </citation>
    <scope>NUCLEOTIDE SEQUENCE [LARGE SCALE GENOMIC DNA]</scope>
    <source>
        <strain evidence="9">Red630</strain>
    </source>
</reference>
<dbReference type="EMBL" id="AP025592">
    <property type="protein sequence ID" value="BDG09267.1"/>
    <property type="molecule type" value="Genomic_DNA"/>
</dbReference>
<dbReference type="HAMAP" id="MF_00182">
    <property type="entry name" value="Formyl_trans"/>
    <property type="match status" value="1"/>
</dbReference>
<dbReference type="EC" id="2.1.2.9" evidence="2 5"/>
<dbReference type="SUPFAM" id="SSF53328">
    <property type="entry name" value="Formyltransferase"/>
    <property type="match status" value="1"/>
</dbReference>
<dbReference type="CDD" id="cd08704">
    <property type="entry name" value="Met_tRNA_FMT_C"/>
    <property type="match status" value="1"/>
</dbReference>
<evidence type="ECO:0000256" key="5">
    <source>
        <dbReference type="HAMAP-Rule" id="MF_00182"/>
    </source>
</evidence>
<dbReference type="Pfam" id="PF00551">
    <property type="entry name" value="Formyl_trans_N"/>
    <property type="match status" value="1"/>
</dbReference>
<comment type="function">
    <text evidence="5">Attaches a formyl group to the free amino group of methionyl-tRNA(fMet). The formyl group appears to play a dual role in the initiator identity of N-formylmethionyl-tRNA by promoting its recognition by IF2 and preventing the misappropriation of this tRNA by the elongation apparatus.</text>
</comment>
<evidence type="ECO:0000256" key="4">
    <source>
        <dbReference type="ARBA" id="ARBA00022917"/>
    </source>
</evidence>
<accession>A0ABM7XBR1</accession>
<organism evidence="8 9">
    <name type="scientific">Anaeromyxobacter paludicola</name>
    <dbReference type="NCBI Taxonomy" id="2918171"/>
    <lineage>
        <taxon>Bacteria</taxon>
        <taxon>Pseudomonadati</taxon>
        <taxon>Myxococcota</taxon>
        <taxon>Myxococcia</taxon>
        <taxon>Myxococcales</taxon>
        <taxon>Cystobacterineae</taxon>
        <taxon>Anaeromyxobacteraceae</taxon>
        <taxon>Anaeromyxobacter</taxon>
    </lineage>
</organism>
<dbReference type="InterPro" id="IPR005794">
    <property type="entry name" value="Fmt"/>
</dbReference>
<sequence length="309" mass="32226">MKIAFLGTPPFAVAALEALAAAGHELACVVAQPDRPAGRGQELRAPATKVWAEARGVPVLQPEKVRDGQLAAALGALAPDVLVVVAYGRILGKDLLELAPHGAVNVHASLLPRLRGAAPIQWSLAEGDRETGVSIMQMDEGLDTGDVLLQRVLPIEPADTAETLSERLSRLGGAALVEALGLLAEGRIVPAPQDHTQATLAPIIQKEHGRLDFQLPAEKLVCRLRGFTPWPGAYTTLGGKTLKVHAARATHGDPVMRPGTAQAMSSGLFVACGGGTAILVTELQLEGRKRMSAADFLKGQPVPAGTVLG</sequence>
<evidence type="ECO:0000313" key="8">
    <source>
        <dbReference type="EMBL" id="BDG09267.1"/>
    </source>
</evidence>
<keyword evidence="3 5" id="KW-0808">Transferase</keyword>
<protein>
    <recommendedName>
        <fullName evidence="2 5">Methionyl-tRNA formyltransferase</fullName>
        <ecNumber evidence="2 5">2.1.2.9</ecNumber>
    </recommendedName>
</protein>
<comment type="catalytic activity">
    <reaction evidence="5">
        <text>L-methionyl-tRNA(fMet) + (6R)-10-formyltetrahydrofolate = N-formyl-L-methionyl-tRNA(fMet) + (6S)-5,6,7,8-tetrahydrofolate + H(+)</text>
        <dbReference type="Rhea" id="RHEA:24380"/>
        <dbReference type="Rhea" id="RHEA-COMP:9952"/>
        <dbReference type="Rhea" id="RHEA-COMP:9953"/>
        <dbReference type="ChEBI" id="CHEBI:15378"/>
        <dbReference type="ChEBI" id="CHEBI:57453"/>
        <dbReference type="ChEBI" id="CHEBI:78530"/>
        <dbReference type="ChEBI" id="CHEBI:78844"/>
        <dbReference type="ChEBI" id="CHEBI:195366"/>
        <dbReference type="EC" id="2.1.2.9"/>
    </reaction>
</comment>
<dbReference type="NCBIfam" id="TIGR00460">
    <property type="entry name" value="fmt"/>
    <property type="match status" value="1"/>
</dbReference>
<gene>
    <name evidence="5 8" type="primary">fmt</name>
    <name evidence="8" type="ORF">AMPC_23800</name>
</gene>
<dbReference type="Pfam" id="PF02911">
    <property type="entry name" value="Formyl_trans_C"/>
    <property type="match status" value="1"/>
</dbReference>
<dbReference type="PANTHER" id="PTHR11138">
    <property type="entry name" value="METHIONYL-TRNA FORMYLTRANSFERASE"/>
    <property type="match status" value="1"/>
</dbReference>
<evidence type="ECO:0000256" key="1">
    <source>
        <dbReference type="ARBA" id="ARBA00010699"/>
    </source>
</evidence>
<dbReference type="CDD" id="cd08646">
    <property type="entry name" value="FMT_core_Met-tRNA-FMT_N"/>
    <property type="match status" value="1"/>
</dbReference>
<evidence type="ECO:0000259" key="7">
    <source>
        <dbReference type="Pfam" id="PF02911"/>
    </source>
</evidence>
<evidence type="ECO:0000259" key="6">
    <source>
        <dbReference type="Pfam" id="PF00551"/>
    </source>
</evidence>
<dbReference type="RefSeq" id="WP_248341195.1">
    <property type="nucleotide sequence ID" value="NZ_AP025592.1"/>
</dbReference>
<dbReference type="InterPro" id="IPR001555">
    <property type="entry name" value="GART_AS"/>
</dbReference>
<name>A0ABM7XBR1_9BACT</name>
<dbReference type="InterPro" id="IPR005793">
    <property type="entry name" value="Formyl_trans_C"/>
</dbReference>
<feature type="binding site" evidence="5">
    <location>
        <begin position="109"/>
        <end position="112"/>
    </location>
    <ligand>
        <name>(6S)-5,6,7,8-tetrahydrofolate</name>
        <dbReference type="ChEBI" id="CHEBI:57453"/>
    </ligand>
</feature>